<evidence type="ECO:0000256" key="1">
    <source>
        <dbReference type="ARBA" id="ARBA00004418"/>
    </source>
</evidence>
<organism evidence="4 5">
    <name type="scientific">Inquilinus limosus MP06</name>
    <dbReference type="NCBI Taxonomy" id="1398085"/>
    <lineage>
        <taxon>Bacteria</taxon>
        <taxon>Pseudomonadati</taxon>
        <taxon>Pseudomonadota</taxon>
        <taxon>Alphaproteobacteria</taxon>
        <taxon>Rhodospirillales</taxon>
        <taxon>Rhodospirillaceae</taxon>
        <taxon>Inquilinus</taxon>
    </lineage>
</organism>
<comment type="similarity">
    <text evidence="2">Belongs to the bacterial solute-binding protein 1 family.</text>
</comment>
<keyword evidence="3" id="KW-0732">Signal</keyword>
<dbReference type="PANTHER" id="PTHR43649">
    <property type="entry name" value="ARABINOSE-BINDING PROTEIN-RELATED"/>
    <property type="match status" value="1"/>
</dbReference>
<gene>
    <name evidence="4" type="ORF">P409_27550</name>
</gene>
<dbReference type="InterPro" id="IPR050490">
    <property type="entry name" value="Bact_solute-bd_prot1"/>
</dbReference>
<dbReference type="EMBL" id="JANX01000525">
    <property type="protein sequence ID" value="KGM31377.1"/>
    <property type="molecule type" value="Genomic_DNA"/>
</dbReference>
<dbReference type="OrthoDB" id="9804061at2"/>
<dbReference type="PANTHER" id="PTHR43649:SF12">
    <property type="entry name" value="DIACETYLCHITOBIOSE BINDING PROTEIN DASA"/>
    <property type="match status" value="1"/>
</dbReference>
<accession>A0A0A0D2X1</accession>
<evidence type="ECO:0000256" key="2">
    <source>
        <dbReference type="ARBA" id="ARBA00008520"/>
    </source>
</evidence>
<dbReference type="AlphaFoldDB" id="A0A0A0D2X1"/>
<evidence type="ECO:0000313" key="5">
    <source>
        <dbReference type="Proteomes" id="UP000029995"/>
    </source>
</evidence>
<dbReference type="InterPro" id="IPR006059">
    <property type="entry name" value="SBP"/>
</dbReference>
<comment type="caution">
    <text evidence="4">The sequence shown here is derived from an EMBL/GenBank/DDBJ whole genome shotgun (WGS) entry which is preliminary data.</text>
</comment>
<feature type="chain" id="PRO_5001968211" evidence="3">
    <location>
        <begin position="23"/>
        <end position="442"/>
    </location>
</feature>
<dbReference type="GO" id="GO:0042597">
    <property type="term" value="C:periplasmic space"/>
    <property type="evidence" value="ECO:0007669"/>
    <property type="project" value="UniProtKB-SubCell"/>
</dbReference>
<reference evidence="4 5" key="1">
    <citation type="submission" date="2014-01" db="EMBL/GenBank/DDBJ databases">
        <title>Genome sequence determination for a cystic fibrosis isolate, Inquilinus limosus.</title>
        <authorList>
            <person name="Pino M."/>
            <person name="Di Conza J."/>
            <person name="Gutkind G."/>
        </authorList>
    </citation>
    <scope>NUCLEOTIDE SEQUENCE [LARGE SCALE GENOMIC DNA]</scope>
    <source>
        <strain evidence="4 5">MP06</strain>
    </source>
</reference>
<dbReference type="Gene3D" id="3.40.190.10">
    <property type="entry name" value="Periplasmic binding protein-like II"/>
    <property type="match status" value="2"/>
</dbReference>
<proteinExistence type="inferred from homology"/>
<dbReference type="Pfam" id="PF01547">
    <property type="entry name" value="SBP_bac_1"/>
    <property type="match status" value="1"/>
</dbReference>
<dbReference type="Proteomes" id="UP000029995">
    <property type="component" value="Unassembled WGS sequence"/>
</dbReference>
<name>A0A0A0D2X1_9PROT</name>
<feature type="signal peptide" evidence="3">
    <location>
        <begin position="1"/>
        <end position="22"/>
    </location>
</feature>
<protein>
    <submittedName>
        <fullName evidence="4">Sugar ABC transporter</fullName>
    </submittedName>
</protein>
<dbReference type="RefSeq" id="WP_034845936.1">
    <property type="nucleotide sequence ID" value="NZ_JANX01000525.1"/>
</dbReference>
<evidence type="ECO:0000313" key="4">
    <source>
        <dbReference type="EMBL" id="KGM31377.1"/>
    </source>
</evidence>
<dbReference type="CDD" id="cd13585">
    <property type="entry name" value="PBP2_TMBP_like"/>
    <property type="match status" value="1"/>
</dbReference>
<sequence>MKKLLFSGAAIAALLTAGQAMAWSLKEAAEPYKGTTIKAIFLDRPGYRAAIQLLPQFEQETGIKVEYEILPYENSREREVLDFTAGGEIDVVLTDVVWIGEYADSGWLVPLKTFTEDPALADPALNLKGFFPILLESFGTWNKELYGLPFDNYSGLLFYNKCMLKDAGFDKPPATWDELLTTYGPKLTHDGKYAYALQSRRGETQSADSFMRVLWPFGGSLLNADFKSNLTSAESQKGLKFRQDLMKYMPPGIVDYDHAESVNALAQGQVAMITEWSSFYSTLVDPATSKLGDCLGVATEPKGEAGLKPALGGFSLGVASQASEAEQKASWLFIQWITSEAMAKPYVEAGGVSGRTAVYDDPAIKAKYAFVEPTVASWQGGVPSFRPRFPEWPAISEIVAEFGTKIMLGEETTESGAQKIGERMEAVLQKAGYYDGKKDKLQ</sequence>
<dbReference type="SUPFAM" id="SSF53850">
    <property type="entry name" value="Periplasmic binding protein-like II"/>
    <property type="match status" value="1"/>
</dbReference>
<evidence type="ECO:0000256" key="3">
    <source>
        <dbReference type="SAM" id="SignalP"/>
    </source>
</evidence>
<comment type="subcellular location">
    <subcellularLocation>
        <location evidence="1">Periplasm</location>
    </subcellularLocation>
</comment>